<dbReference type="Proteomes" id="UP000677537">
    <property type="component" value="Unassembled WGS sequence"/>
</dbReference>
<evidence type="ECO:0000256" key="4">
    <source>
        <dbReference type="ARBA" id="ARBA00022679"/>
    </source>
</evidence>
<proteinExistence type="inferred from homology"/>
<feature type="domain" description="S-adenosylmethionine-dependent methyltransferase" evidence="7">
    <location>
        <begin position="182"/>
        <end position="335"/>
    </location>
</feature>
<evidence type="ECO:0000256" key="6">
    <source>
        <dbReference type="ARBA" id="ARBA00038091"/>
    </source>
</evidence>
<evidence type="ECO:0000256" key="1">
    <source>
        <dbReference type="ARBA" id="ARBA00004496"/>
    </source>
</evidence>
<dbReference type="AlphaFoldDB" id="A0A940S916"/>
<dbReference type="InterPro" id="IPR019614">
    <property type="entry name" value="SAM-dep_methyl-trfase"/>
</dbReference>
<dbReference type="CDD" id="cd02440">
    <property type="entry name" value="AdoMet_MTases"/>
    <property type="match status" value="1"/>
</dbReference>
<dbReference type="RefSeq" id="WP_209375560.1">
    <property type="nucleotide sequence ID" value="NZ_JAGIZA010000012.1"/>
</dbReference>
<dbReference type="Pfam" id="PF17785">
    <property type="entry name" value="PUA_3"/>
    <property type="match status" value="1"/>
</dbReference>
<dbReference type="Gene3D" id="2.30.130.10">
    <property type="entry name" value="PUA domain"/>
    <property type="match status" value="1"/>
</dbReference>
<sequence length="394" mass="42259">MSDLPLLRLLPGRDRRAKAGHPWVFSNEVTMTAEARAIPPGSPVRVEGDDGVRHGIHHFNPHSLIAGRRLSHDPSVPIDDAFWQARIGEALALRTRLFPTPHYRLAHAEADGLPGLILDRYGDLIALQANTAGMEMATPAILRALDALIRPRAVVARNEASVRALEGLPEATLLLRGTEATGTVEEGGVSFAVDPLGGQKTGWFFDQRENRARVANLARGETVLDAFCHTGGFGLQAAAAGAARVTLLDRSEHALATAMETARRNGLEDRVEAVRGEAMETLERMGQSGTRFGVVVADPPAFAKSRKDIPQAVRAYSRLARIAAGLVAPGGILFIASCSHHVPSGEFTDTVLAGLHRARRDARILAITGAGPDHPIHPMLPESVYLKALTIQLS</sequence>
<organism evidence="9 10">
    <name type="scientific">Roseomonas indoligenes</name>
    <dbReference type="NCBI Taxonomy" id="2820811"/>
    <lineage>
        <taxon>Bacteria</taxon>
        <taxon>Pseudomonadati</taxon>
        <taxon>Pseudomonadota</taxon>
        <taxon>Alphaproteobacteria</taxon>
        <taxon>Acetobacterales</taxon>
        <taxon>Roseomonadaceae</taxon>
        <taxon>Roseomonas</taxon>
    </lineage>
</organism>
<protein>
    <submittedName>
        <fullName evidence="9">Class I SAM-dependent rRNA methyltransferase</fullName>
    </submittedName>
</protein>
<dbReference type="PANTHER" id="PTHR42873:SF1">
    <property type="entry name" value="S-ADENOSYLMETHIONINE-DEPENDENT METHYLTRANSFERASE DOMAIN-CONTAINING PROTEIN"/>
    <property type="match status" value="1"/>
</dbReference>
<keyword evidence="10" id="KW-1185">Reference proteome</keyword>
<comment type="caution">
    <text evidence="9">The sequence shown here is derived from an EMBL/GenBank/DDBJ whole genome shotgun (WGS) entry which is preliminary data.</text>
</comment>
<dbReference type="Gene3D" id="3.30.750.80">
    <property type="entry name" value="RNA methyltransferase domain (HRMD) like"/>
    <property type="match status" value="1"/>
</dbReference>
<dbReference type="Gene3D" id="3.40.50.150">
    <property type="entry name" value="Vaccinia Virus protein VP39"/>
    <property type="match status" value="1"/>
</dbReference>
<gene>
    <name evidence="9" type="ORF">J5Y10_18460</name>
</gene>
<dbReference type="SUPFAM" id="SSF88697">
    <property type="entry name" value="PUA domain-like"/>
    <property type="match status" value="1"/>
</dbReference>
<dbReference type="PANTHER" id="PTHR42873">
    <property type="entry name" value="RIBOSOMAL RNA LARGE SUBUNIT METHYLTRANSFERASE"/>
    <property type="match status" value="1"/>
</dbReference>
<dbReference type="InterPro" id="IPR015947">
    <property type="entry name" value="PUA-like_sf"/>
</dbReference>
<dbReference type="Pfam" id="PF10672">
    <property type="entry name" value="Methyltrans_SAM"/>
    <property type="match status" value="1"/>
</dbReference>
<feature type="domain" description="RlmI-like PUA" evidence="8">
    <location>
        <begin position="7"/>
        <end position="71"/>
    </location>
</feature>
<keyword evidence="4" id="KW-0808">Transferase</keyword>
<name>A0A940S916_9PROT</name>
<evidence type="ECO:0000259" key="7">
    <source>
        <dbReference type="Pfam" id="PF10672"/>
    </source>
</evidence>
<keyword evidence="5" id="KW-0949">S-adenosyl-L-methionine</keyword>
<dbReference type="EMBL" id="JAGIZA010000012">
    <property type="protein sequence ID" value="MBP0494773.1"/>
    <property type="molecule type" value="Genomic_DNA"/>
</dbReference>
<dbReference type="CDD" id="cd11572">
    <property type="entry name" value="RlmI_M_like"/>
    <property type="match status" value="1"/>
</dbReference>
<dbReference type="GO" id="GO:0003723">
    <property type="term" value="F:RNA binding"/>
    <property type="evidence" value="ECO:0007669"/>
    <property type="project" value="InterPro"/>
</dbReference>
<dbReference type="GO" id="GO:0032259">
    <property type="term" value="P:methylation"/>
    <property type="evidence" value="ECO:0007669"/>
    <property type="project" value="UniProtKB-KW"/>
</dbReference>
<comment type="subcellular location">
    <subcellularLocation>
        <location evidence="1">Cytoplasm</location>
    </subcellularLocation>
</comment>
<dbReference type="GO" id="GO:0005737">
    <property type="term" value="C:cytoplasm"/>
    <property type="evidence" value="ECO:0007669"/>
    <property type="project" value="UniProtKB-SubCell"/>
</dbReference>
<evidence type="ECO:0000256" key="5">
    <source>
        <dbReference type="ARBA" id="ARBA00022691"/>
    </source>
</evidence>
<keyword evidence="3 9" id="KW-0489">Methyltransferase</keyword>
<evidence type="ECO:0000256" key="3">
    <source>
        <dbReference type="ARBA" id="ARBA00022603"/>
    </source>
</evidence>
<keyword evidence="2" id="KW-0963">Cytoplasm</keyword>
<evidence type="ECO:0000313" key="10">
    <source>
        <dbReference type="Proteomes" id="UP000677537"/>
    </source>
</evidence>
<dbReference type="InterPro" id="IPR036974">
    <property type="entry name" value="PUA_sf"/>
</dbReference>
<dbReference type="SUPFAM" id="SSF53335">
    <property type="entry name" value="S-adenosyl-L-methionine-dependent methyltransferases"/>
    <property type="match status" value="1"/>
</dbReference>
<reference evidence="9" key="1">
    <citation type="submission" date="2021-03" db="EMBL/GenBank/DDBJ databases">
        <authorList>
            <person name="So Y."/>
        </authorList>
    </citation>
    <scope>NUCLEOTIDE SEQUENCE</scope>
    <source>
        <strain evidence="9">SG15</strain>
    </source>
</reference>
<accession>A0A940S916</accession>
<comment type="similarity">
    <text evidence="6">Belongs to the methyltransferase superfamily. RlmI family.</text>
</comment>
<dbReference type="InterPro" id="IPR029063">
    <property type="entry name" value="SAM-dependent_MTases_sf"/>
</dbReference>
<evidence type="ECO:0000313" key="9">
    <source>
        <dbReference type="EMBL" id="MBP0494773.1"/>
    </source>
</evidence>
<dbReference type="GO" id="GO:0008168">
    <property type="term" value="F:methyltransferase activity"/>
    <property type="evidence" value="ECO:0007669"/>
    <property type="project" value="UniProtKB-KW"/>
</dbReference>
<evidence type="ECO:0000256" key="2">
    <source>
        <dbReference type="ARBA" id="ARBA00022490"/>
    </source>
</evidence>
<evidence type="ECO:0000259" key="8">
    <source>
        <dbReference type="Pfam" id="PF17785"/>
    </source>
</evidence>
<dbReference type="InterPro" id="IPR041532">
    <property type="entry name" value="RlmI-like_PUA"/>
</dbReference>